<keyword evidence="7" id="KW-1185">Reference proteome</keyword>
<evidence type="ECO:0000313" key="6">
    <source>
        <dbReference type="EMBL" id="KZT60721.1"/>
    </source>
</evidence>
<comment type="similarity">
    <text evidence="2">Belongs to the GILT family.</text>
</comment>
<gene>
    <name evidence="6" type="ORF">CALCODRAFT_428857</name>
</gene>
<name>A0A165ILA2_9BASI</name>
<reference evidence="6 7" key="1">
    <citation type="journal article" date="2016" name="Mol. Biol. Evol.">
        <title>Comparative Genomics of Early-Diverging Mushroom-Forming Fungi Provides Insights into the Origins of Lignocellulose Decay Capabilities.</title>
        <authorList>
            <person name="Nagy L.G."/>
            <person name="Riley R."/>
            <person name="Tritt A."/>
            <person name="Adam C."/>
            <person name="Daum C."/>
            <person name="Floudas D."/>
            <person name="Sun H."/>
            <person name="Yadav J.S."/>
            <person name="Pangilinan J."/>
            <person name="Larsson K.H."/>
            <person name="Matsuura K."/>
            <person name="Barry K."/>
            <person name="Labutti K."/>
            <person name="Kuo R."/>
            <person name="Ohm R.A."/>
            <person name="Bhattacharya S.S."/>
            <person name="Shirouzu T."/>
            <person name="Yoshinaga Y."/>
            <person name="Martin F.M."/>
            <person name="Grigoriev I.V."/>
            <person name="Hibbett D.S."/>
        </authorList>
    </citation>
    <scope>NUCLEOTIDE SEQUENCE [LARGE SCALE GENOMIC DNA]</scope>
    <source>
        <strain evidence="6 7">HHB12733</strain>
    </source>
</reference>
<dbReference type="GO" id="GO:0016671">
    <property type="term" value="F:oxidoreductase activity, acting on a sulfur group of donors, disulfide as acceptor"/>
    <property type="evidence" value="ECO:0007669"/>
    <property type="project" value="InterPro"/>
</dbReference>
<dbReference type="Proteomes" id="UP000076842">
    <property type="component" value="Unassembled WGS sequence"/>
</dbReference>
<evidence type="ECO:0008006" key="8">
    <source>
        <dbReference type="Google" id="ProtNLM"/>
    </source>
</evidence>
<dbReference type="Pfam" id="PF03227">
    <property type="entry name" value="GILT"/>
    <property type="match status" value="1"/>
</dbReference>
<keyword evidence="4" id="KW-0732">Signal</keyword>
<dbReference type="PANTHER" id="PTHR13234">
    <property type="entry name" value="GAMMA-INTERFERON INDUCIBLE LYSOSOMAL THIOL REDUCTASE GILT"/>
    <property type="match status" value="1"/>
</dbReference>
<keyword evidence="3" id="KW-0964">Secreted</keyword>
<evidence type="ECO:0000256" key="3">
    <source>
        <dbReference type="ARBA" id="ARBA00022525"/>
    </source>
</evidence>
<evidence type="ECO:0000256" key="5">
    <source>
        <dbReference type="ARBA" id="ARBA00023180"/>
    </source>
</evidence>
<dbReference type="EMBL" id="KV423928">
    <property type="protein sequence ID" value="KZT60721.1"/>
    <property type="molecule type" value="Genomic_DNA"/>
</dbReference>
<accession>A0A165ILA2</accession>
<evidence type="ECO:0000256" key="4">
    <source>
        <dbReference type="ARBA" id="ARBA00022729"/>
    </source>
</evidence>
<evidence type="ECO:0000313" key="7">
    <source>
        <dbReference type="Proteomes" id="UP000076842"/>
    </source>
</evidence>
<organism evidence="6 7">
    <name type="scientific">Calocera cornea HHB12733</name>
    <dbReference type="NCBI Taxonomy" id="1353952"/>
    <lineage>
        <taxon>Eukaryota</taxon>
        <taxon>Fungi</taxon>
        <taxon>Dikarya</taxon>
        <taxon>Basidiomycota</taxon>
        <taxon>Agaricomycotina</taxon>
        <taxon>Dacrymycetes</taxon>
        <taxon>Dacrymycetales</taxon>
        <taxon>Dacrymycetaceae</taxon>
        <taxon>Calocera</taxon>
    </lineage>
</organism>
<dbReference type="GO" id="GO:0005576">
    <property type="term" value="C:extracellular region"/>
    <property type="evidence" value="ECO:0007669"/>
    <property type="project" value="UniProtKB-SubCell"/>
</dbReference>
<keyword evidence="5" id="KW-0325">Glycoprotein</keyword>
<comment type="subcellular location">
    <subcellularLocation>
        <location evidence="1">Secreted</location>
    </subcellularLocation>
</comment>
<evidence type="ECO:0000256" key="1">
    <source>
        <dbReference type="ARBA" id="ARBA00004613"/>
    </source>
</evidence>
<dbReference type="STRING" id="1353952.A0A165ILA2"/>
<dbReference type="OrthoDB" id="958254at2759"/>
<dbReference type="AlphaFoldDB" id="A0A165ILA2"/>
<proteinExistence type="inferred from homology"/>
<protein>
    <recommendedName>
        <fullName evidence="8">GILT-domain-containing protein</fullName>
    </recommendedName>
</protein>
<dbReference type="PANTHER" id="PTHR13234:SF8">
    <property type="entry name" value="GAMMA-INTERFERON-INDUCIBLE LYSOSOMAL THIOL REDUCTASE"/>
    <property type="match status" value="1"/>
</dbReference>
<evidence type="ECO:0000256" key="2">
    <source>
        <dbReference type="ARBA" id="ARBA00005679"/>
    </source>
</evidence>
<sequence>MHRLGVMSRCPDAALCESVFDDVLERVGQKAALDLTFIAKLNDTDETYGVTCMHGPSECAGNIHELCVMSRFPQATWWPFVICLNYNGKDKIGREDTARKCAGVVGIDWEESGVGACVDGLEGSDLLRESVRNSSAMGIEKSCTILINGVTRCIVDDGRWTQCDDGHAPKDFAAMINREYAKLNG</sequence>
<dbReference type="InterPro" id="IPR004911">
    <property type="entry name" value="Interferon-induced_GILT"/>
</dbReference>
<dbReference type="InParanoid" id="A0A165ILA2"/>